<accession>A0A2T9ZBV3</accession>
<dbReference type="InterPro" id="IPR056924">
    <property type="entry name" value="SH3_Tf2-1"/>
</dbReference>
<dbReference type="AlphaFoldDB" id="A0A2T9ZBV3"/>
<dbReference type="Proteomes" id="UP000245609">
    <property type="component" value="Unassembled WGS sequence"/>
</dbReference>
<dbReference type="OrthoDB" id="5570771at2759"/>
<protein>
    <recommendedName>
        <fullName evidence="1">Tf2-1-like SH3-like domain-containing protein</fullName>
    </recommendedName>
</protein>
<dbReference type="EMBL" id="MBFS01000628">
    <property type="protein sequence ID" value="PVV02074.1"/>
    <property type="molecule type" value="Genomic_DNA"/>
</dbReference>
<organism evidence="2 3">
    <name type="scientific">Smittium megazygosporum</name>
    <dbReference type="NCBI Taxonomy" id="133381"/>
    <lineage>
        <taxon>Eukaryota</taxon>
        <taxon>Fungi</taxon>
        <taxon>Fungi incertae sedis</taxon>
        <taxon>Zoopagomycota</taxon>
        <taxon>Kickxellomycotina</taxon>
        <taxon>Harpellomycetes</taxon>
        <taxon>Harpellales</taxon>
        <taxon>Legeriomycetaceae</taxon>
        <taxon>Smittium</taxon>
    </lineage>
</organism>
<reference evidence="2 3" key="1">
    <citation type="journal article" date="2018" name="MBio">
        <title>Comparative Genomics Reveals the Core Gene Toolbox for the Fungus-Insect Symbiosis.</title>
        <authorList>
            <person name="Wang Y."/>
            <person name="Stata M."/>
            <person name="Wang W."/>
            <person name="Stajich J.E."/>
            <person name="White M.M."/>
            <person name="Moncalvo J.M."/>
        </authorList>
    </citation>
    <scope>NUCLEOTIDE SEQUENCE [LARGE SCALE GENOMIC DNA]</scope>
    <source>
        <strain evidence="2 3">SC-DP-2</strain>
    </source>
</reference>
<evidence type="ECO:0000259" key="1">
    <source>
        <dbReference type="Pfam" id="PF24626"/>
    </source>
</evidence>
<evidence type="ECO:0000313" key="2">
    <source>
        <dbReference type="EMBL" id="PVV02074.1"/>
    </source>
</evidence>
<dbReference type="Pfam" id="PF24626">
    <property type="entry name" value="SH3_Tf2-1"/>
    <property type="match status" value="1"/>
</dbReference>
<feature type="domain" description="Tf2-1-like SH3-like" evidence="1">
    <location>
        <begin position="17"/>
        <end position="79"/>
    </location>
</feature>
<comment type="caution">
    <text evidence="2">The sequence shown here is derived from an EMBL/GenBank/DDBJ whole genome shotgun (WGS) entry which is preliminary data.</text>
</comment>
<name>A0A2T9ZBV3_9FUNG</name>
<sequence length="176" mass="20699">MRQRYNARHRATEYQIGDYVLLKRQTADGLNSTLGLSSAYTGPYRIVDKIGRVSYLLEYMDDYGYRTRTTAHINRLKPYYSRTVETQAMGEEDDVTLTHEMRRCSSSTRCIHPDHSRRFRKTYYSTTRMPNKESNGMAKIFNRTLKAMTKTDTTDIQSKCDQHLDMHVFAYRTAKH</sequence>
<proteinExistence type="predicted"/>
<keyword evidence="3" id="KW-1185">Reference proteome</keyword>
<gene>
    <name evidence="2" type="ORF">BB560_003483</name>
</gene>
<evidence type="ECO:0000313" key="3">
    <source>
        <dbReference type="Proteomes" id="UP000245609"/>
    </source>
</evidence>
<dbReference type="STRING" id="133381.A0A2T9ZBV3"/>